<sequence>MNMGTPPITATPMTTDAEVLLLAQWLSPAFPVGSFTYSHGLEWAVEAGDVRDAATLRGWLGDVLAHGAGRCDAILLAAAYRAESAEEVAGIDAEARAFAPSAERLLEAEAQGRAFAETLGAVWPGAALPALTYPVALGRAARVEGLPMVLTARMYLHAFTSNLVSAGIRLIPIGQTEGQQTLSALTPLCLRLAEEAAEAGLDDLESSVFLADIASMKHETQYSRLFRS</sequence>
<keyword evidence="3" id="KW-0963">Cytoplasm</keyword>
<dbReference type="InterPro" id="IPR002639">
    <property type="entry name" value="UreF"/>
</dbReference>
<organism evidence="4 5">
    <name type="scientific">Rhodovulum iodosum</name>
    <dbReference type="NCBI Taxonomy" id="68291"/>
    <lineage>
        <taxon>Bacteria</taxon>
        <taxon>Pseudomonadati</taxon>
        <taxon>Pseudomonadota</taxon>
        <taxon>Alphaproteobacteria</taxon>
        <taxon>Rhodobacterales</taxon>
        <taxon>Paracoccaceae</taxon>
        <taxon>Rhodovulum</taxon>
    </lineage>
</organism>
<dbReference type="PIRSF" id="PIRSF009467">
    <property type="entry name" value="Ureas_acces_UreF"/>
    <property type="match status" value="1"/>
</dbReference>
<evidence type="ECO:0000313" key="5">
    <source>
        <dbReference type="Proteomes" id="UP001560019"/>
    </source>
</evidence>
<evidence type="ECO:0000313" key="4">
    <source>
        <dbReference type="EMBL" id="MEX5728196.1"/>
    </source>
</evidence>
<evidence type="ECO:0000256" key="1">
    <source>
        <dbReference type="ARBA" id="ARBA00022988"/>
    </source>
</evidence>
<dbReference type="PANTHER" id="PTHR33620:SF1">
    <property type="entry name" value="UREASE ACCESSORY PROTEIN F"/>
    <property type="match status" value="1"/>
</dbReference>
<name>A0ABV3XS90_9RHOB</name>
<comment type="subcellular location">
    <subcellularLocation>
        <location evidence="3">Cytoplasm</location>
    </subcellularLocation>
</comment>
<dbReference type="HAMAP" id="MF_01385">
    <property type="entry name" value="UreF"/>
    <property type="match status" value="1"/>
</dbReference>
<gene>
    <name evidence="3" type="primary">ureF</name>
    <name evidence="4" type="ORF">Ga0609869_001549</name>
</gene>
<dbReference type="EMBL" id="JBEHHI010000001">
    <property type="protein sequence ID" value="MEX5728196.1"/>
    <property type="molecule type" value="Genomic_DNA"/>
</dbReference>
<protein>
    <recommendedName>
        <fullName evidence="3">Urease accessory protein UreF</fullName>
    </recommendedName>
</protein>
<accession>A0ABV3XS90</accession>
<keyword evidence="1 3" id="KW-0996">Nickel insertion</keyword>
<evidence type="ECO:0000256" key="3">
    <source>
        <dbReference type="HAMAP-Rule" id="MF_01385"/>
    </source>
</evidence>
<dbReference type="Gene3D" id="1.10.4190.10">
    <property type="entry name" value="Urease accessory protein UreF"/>
    <property type="match status" value="1"/>
</dbReference>
<keyword evidence="2 3" id="KW-0143">Chaperone</keyword>
<dbReference type="Proteomes" id="UP001560019">
    <property type="component" value="Unassembled WGS sequence"/>
</dbReference>
<dbReference type="InterPro" id="IPR038277">
    <property type="entry name" value="UreF_sf"/>
</dbReference>
<comment type="function">
    <text evidence="3">Required for maturation of urease via the functional incorporation of the urease nickel metallocenter.</text>
</comment>
<comment type="subunit">
    <text evidence="3">UreD, UreF and UreG form a complex that acts as a GTP-hydrolysis-dependent molecular chaperone, activating the urease apoprotein by helping to assemble the nickel containing metallocenter of UreC. The UreE protein probably delivers the nickel.</text>
</comment>
<comment type="similarity">
    <text evidence="3">Belongs to the UreF family.</text>
</comment>
<proteinExistence type="inferred from homology"/>
<keyword evidence="5" id="KW-1185">Reference proteome</keyword>
<comment type="caution">
    <text evidence="4">The sequence shown here is derived from an EMBL/GenBank/DDBJ whole genome shotgun (WGS) entry which is preliminary data.</text>
</comment>
<reference evidence="4 5" key="1">
    <citation type="submission" date="2024-06" db="EMBL/GenBank/DDBJ databases">
        <title>Genome of Rhodovulum iodosum, a marine photoferrotroph.</title>
        <authorList>
            <person name="Bianchini G."/>
            <person name="Nikeleit V."/>
            <person name="Kappler A."/>
            <person name="Bryce C."/>
            <person name="Sanchez-Baracaldo P."/>
        </authorList>
    </citation>
    <scope>NUCLEOTIDE SEQUENCE [LARGE SCALE GENOMIC DNA]</scope>
    <source>
        <strain evidence="4 5">UT/N1</strain>
    </source>
</reference>
<dbReference type="Pfam" id="PF01730">
    <property type="entry name" value="UreF"/>
    <property type="match status" value="1"/>
</dbReference>
<dbReference type="PANTHER" id="PTHR33620">
    <property type="entry name" value="UREASE ACCESSORY PROTEIN F"/>
    <property type="match status" value="1"/>
</dbReference>
<evidence type="ECO:0000256" key="2">
    <source>
        <dbReference type="ARBA" id="ARBA00023186"/>
    </source>
</evidence>